<dbReference type="AlphaFoldDB" id="A0A9W5VPC4"/>
<feature type="region of interest" description="Disordered" evidence="1">
    <location>
        <begin position="188"/>
        <end position="210"/>
    </location>
</feature>
<gene>
    <name evidence="4" type="ORF">IKC_06456</name>
</gene>
<feature type="signal peptide" evidence="2">
    <location>
        <begin position="1"/>
        <end position="32"/>
    </location>
</feature>
<dbReference type="InterPro" id="IPR023849">
    <property type="entry name" value="TQXA_dom"/>
</dbReference>
<comment type="caution">
    <text evidence="4">The sequence shown here is derived from an EMBL/GenBank/DDBJ whole genome shotgun (WGS) entry which is preliminary data.</text>
</comment>
<dbReference type="RefSeq" id="WP_016124153.1">
    <property type="nucleotide sequence ID" value="NZ_KB976855.1"/>
</dbReference>
<dbReference type="NCBIfam" id="TIGR03934">
    <property type="entry name" value="TQXA_dom"/>
    <property type="match status" value="1"/>
</dbReference>
<evidence type="ECO:0000256" key="2">
    <source>
        <dbReference type="SAM" id="SignalP"/>
    </source>
</evidence>
<dbReference type="Proteomes" id="UP000014028">
    <property type="component" value="Unassembled WGS sequence"/>
</dbReference>
<keyword evidence="2" id="KW-0732">Signal</keyword>
<evidence type="ECO:0000313" key="5">
    <source>
        <dbReference type="Proteomes" id="UP000014028"/>
    </source>
</evidence>
<accession>A0A9W5VPC4</accession>
<dbReference type="InterPro" id="IPR013552">
    <property type="entry name" value="Thioester_dom"/>
</dbReference>
<feature type="domain" description="Thioester" evidence="3">
    <location>
        <begin position="80"/>
        <end position="167"/>
    </location>
</feature>
<protein>
    <submittedName>
        <fullName evidence="4">TQXA domain-containing protein</fullName>
    </submittedName>
</protein>
<evidence type="ECO:0000256" key="1">
    <source>
        <dbReference type="SAM" id="MobiDB-lite"/>
    </source>
</evidence>
<reference evidence="4 5" key="1">
    <citation type="submission" date="2012-12" db="EMBL/GenBank/DDBJ databases">
        <title>The Genome Sequence of Bacillus cereus VD184.</title>
        <authorList>
            <consortium name="The Broad Institute Genome Sequencing Platform"/>
            <consortium name="The Broad Institute Genome Sequencing Center for Infectious Disease"/>
            <person name="Feldgarden M."/>
            <person name="Van der Auwera G.A."/>
            <person name="Mahillon J."/>
            <person name="Duprez V."/>
            <person name="Timmery S."/>
            <person name="Mattelet C."/>
            <person name="Dierick K."/>
            <person name="Sun M."/>
            <person name="Yu Z."/>
            <person name="Zhu L."/>
            <person name="Hu X."/>
            <person name="Shank E.B."/>
            <person name="Swiecicka I."/>
            <person name="Hansen B.M."/>
            <person name="Andrup L."/>
            <person name="Walker B."/>
            <person name="Young S.K."/>
            <person name="Zeng Q."/>
            <person name="Gargeya S."/>
            <person name="Fitzgerald M."/>
            <person name="Haas B."/>
            <person name="Abouelleil A."/>
            <person name="Alvarado L."/>
            <person name="Arachchi H.M."/>
            <person name="Berlin A.M."/>
            <person name="Chapman S.B."/>
            <person name="Dewar J."/>
            <person name="Goldberg J."/>
            <person name="Griggs A."/>
            <person name="Gujja S."/>
            <person name="Hansen M."/>
            <person name="Howarth C."/>
            <person name="Imamovic A."/>
            <person name="Larimer J."/>
            <person name="McCowan C."/>
            <person name="Murphy C."/>
            <person name="Neiman D."/>
            <person name="Pearson M."/>
            <person name="Priest M."/>
            <person name="Roberts A."/>
            <person name="Saif S."/>
            <person name="Shea T."/>
            <person name="Sisk P."/>
            <person name="Sykes S."/>
            <person name="Wortman J."/>
            <person name="Nusbaum C."/>
            <person name="Birren B."/>
        </authorList>
    </citation>
    <scope>NUCLEOTIDE SEQUENCE [LARGE SCALE GENOMIC DNA]</scope>
    <source>
        <strain evidence="4 5">VD184</strain>
    </source>
</reference>
<proteinExistence type="predicted"/>
<name>A0A9W5VPC4_BACCE</name>
<evidence type="ECO:0000259" key="3">
    <source>
        <dbReference type="Pfam" id="PF08341"/>
    </source>
</evidence>
<dbReference type="EMBL" id="AHFK01000116">
    <property type="protein sequence ID" value="EOQ00411.1"/>
    <property type="molecule type" value="Genomic_DNA"/>
</dbReference>
<feature type="chain" id="PRO_5040910863" evidence="2">
    <location>
        <begin position="33"/>
        <end position="210"/>
    </location>
</feature>
<dbReference type="Pfam" id="PF08341">
    <property type="entry name" value="TED"/>
    <property type="match status" value="1"/>
</dbReference>
<sequence length="210" mass="24038">MITAIQRSKPYLSVLTVLMLLLSMFIPNVASADVETAVMNADGSRVQMWHEKYNNKGWVYNKDRKMYVETDLIKIDEFNIAYCLEMMYTSPNGHELEPKGRLSDEHYRVLTNGYPNKSNAELGTSSWQESHFATQVALWIVNTDLRYDGVEFKNPRIKTAVDKILDGVRNGTEIQDLRFEVTPDHLVASPQDGYKQAGPFEVRTNGKDLR</sequence>
<evidence type="ECO:0000313" key="4">
    <source>
        <dbReference type="EMBL" id="EOQ00411.1"/>
    </source>
</evidence>
<organism evidence="4 5">
    <name type="scientific">Bacillus cereus VD184</name>
    <dbReference type="NCBI Taxonomy" id="1053242"/>
    <lineage>
        <taxon>Bacteria</taxon>
        <taxon>Bacillati</taxon>
        <taxon>Bacillota</taxon>
        <taxon>Bacilli</taxon>
        <taxon>Bacillales</taxon>
        <taxon>Bacillaceae</taxon>
        <taxon>Bacillus</taxon>
        <taxon>Bacillus cereus group</taxon>
    </lineage>
</organism>